<dbReference type="Proteomes" id="UP001283361">
    <property type="component" value="Unassembled WGS sequence"/>
</dbReference>
<dbReference type="GO" id="GO:0045893">
    <property type="term" value="P:positive regulation of DNA-templated transcription"/>
    <property type="evidence" value="ECO:0007669"/>
    <property type="project" value="TreeGrafter"/>
</dbReference>
<dbReference type="PANTHER" id="PTHR14390">
    <property type="entry name" value="G PATCH DOMAIN CONTAINING PROTEIN 3"/>
    <property type="match status" value="1"/>
</dbReference>
<accession>A0AAE0YZP8</accession>
<evidence type="ECO:0000259" key="2">
    <source>
        <dbReference type="PROSITE" id="PS50174"/>
    </source>
</evidence>
<dbReference type="SMART" id="SM00443">
    <property type="entry name" value="G_patch"/>
    <property type="match status" value="1"/>
</dbReference>
<feature type="domain" description="G-patch" evidence="2">
    <location>
        <begin position="526"/>
        <end position="574"/>
    </location>
</feature>
<dbReference type="PROSITE" id="PS50174">
    <property type="entry name" value="G_PATCH"/>
    <property type="match status" value="1"/>
</dbReference>
<feature type="region of interest" description="Disordered" evidence="1">
    <location>
        <begin position="372"/>
        <end position="408"/>
    </location>
</feature>
<evidence type="ECO:0000313" key="4">
    <source>
        <dbReference type="Proteomes" id="UP001283361"/>
    </source>
</evidence>
<feature type="region of interest" description="Disordered" evidence="1">
    <location>
        <begin position="313"/>
        <end position="349"/>
    </location>
</feature>
<keyword evidence="4" id="KW-1185">Reference proteome</keyword>
<dbReference type="GO" id="GO:0003676">
    <property type="term" value="F:nucleic acid binding"/>
    <property type="evidence" value="ECO:0007669"/>
    <property type="project" value="InterPro"/>
</dbReference>
<dbReference type="Pfam" id="PF01585">
    <property type="entry name" value="G-patch"/>
    <property type="match status" value="1"/>
</dbReference>
<feature type="compositionally biased region" description="Polar residues" evidence="1">
    <location>
        <begin position="317"/>
        <end position="332"/>
    </location>
</feature>
<comment type="caution">
    <text evidence="3">The sequence shown here is derived from an EMBL/GenBank/DDBJ whole genome shotgun (WGS) entry which is preliminary data.</text>
</comment>
<reference evidence="3" key="1">
    <citation type="journal article" date="2023" name="G3 (Bethesda)">
        <title>A reference genome for the long-term kleptoplast-retaining sea slug Elysia crispata morphotype clarki.</title>
        <authorList>
            <person name="Eastman K.E."/>
            <person name="Pendleton A.L."/>
            <person name="Shaikh M.A."/>
            <person name="Suttiyut T."/>
            <person name="Ogas R."/>
            <person name="Tomko P."/>
            <person name="Gavelis G."/>
            <person name="Widhalm J.R."/>
            <person name="Wisecaver J.H."/>
        </authorList>
    </citation>
    <scope>NUCLEOTIDE SEQUENCE</scope>
    <source>
        <strain evidence="3">ECLA1</strain>
    </source>
</reference>
<dbReference type="GO" id="GO:0039536">
    <property type="term" value="P:negative regulation of RIG-I signaling pathway"/>
    <property type="evidence" value="ECO:0007669"/>
    <property type="project" value="InterPro"/>
</dbReference>
<name>A0AAE0YZP8_9GAST</name>
<evidence type="ECO:0000313" key="3">
    <source>
        <dbReference type="EMBL" id="KAK3760025.1"/>
    </source>
</evidence>
<dbReference type="PANTHER" id="PTHR14390:SF2">
    <property type="entry name" value="G PATCH DOMAIN-CONTAINING PROTEIN 3"/>
    <property type="match status" value="1"/>
</dbReference>
<feature type="region of interest" description="Disordered" evidence="1">
    <location>
        <begin position="228"/>
        <end position="247"/>
    </location>
</feature>
<dbReference type="EMBL" id="JAWDGP010005047">
    <property type="protein sequence ID" value="KAK3760025.1"/>
    <property type="molecule type" value="Genomic_DNA"/>
</dbReference>
<dbReference type="GO" id="GO:0032480">
    <property type="term" value="P:negative regulation of type I interferon production"/>
    <property type="evidence" value="ECO:0007669"/>
    <property type="project" value="InterPro"/>
</dbReference>
<evidence type="ECO:0000256" key="1">
    <source>
        <dbReference type="SAM" id="MobiDB-lite"/>
    </source>
</evidence>
<gene>
    <name evidence="3" type="ORF">RRG08_064698</name>
</gene>
<sequence>MATCAYVAVTNIPNDYHASDLRAHFSALVETRSFICFHFRHRPEKQPSPSESHELNSTHSLNRTQNVKRCCIVKVLSTKLRQLLKHNGNNWTNAVGDTSEGICNVTSITLTKCRSLSSKDTIESETSADEIETIDEDKLLQMPEMNPPDKMPNGNVGTPTLVFLDMIQNCLLPHNLIKKLQLKFPKSQGRRLYSNVEFDYCTPDLCDSITEKEQKSLSDNEYYKSISKQSATELSQESHTEHSKKPLKCHTVSTREDNLIFHGKSAIKLSQGSCESRASPGNTCAYSHTNQDVATFCEPSSSAMSIHDIKETKETKNTSFKQPSKDAFSSISAHERKRRQKADRQETRRLMAEGIEERLIAIERRYHNDEDAEEWDRHEASEDDPSNQERNKERLYETEEETPWEKGGPGVVFYTDASFWQAREGDFDEQTTDDLDVDFSAYEEAGAGDKDIKDFLRIRQEERFRSGYDKTDRFSIGIAKPLKTSVCKKLPSTSKAPNFDEEMKNRGARHSQNQQQSKIGHFEKFSKGVGRRVMERQGWQEGQGLGSSQPGIVTALTAHGQGPRNKCGLGYKQPSDLASRPLGLALKRRQEPHLISTVYDNPKESDPKVPLLMREEPTTLKHRQAVMEDFSSPS</sequence>
<feature type="compositionally biased region" description="Basic and acidic residues" evidence="1">
    <location>
        <begin position="387"/>
        <end position="397"/>
    </location>
</feature>
<dbReference type="AlphaFoldDB" id="A0AAE0YZP8"/>
<proteinExistence type="predicted"/>
<protein>
    <recommendedName>
        <fullName evidence="2">G-patch domain-containing protein</fullName>
    </recommendedName>
</protein>
<dbReference type="InterPro" id="IPR000467">
    <property type="entry name" value="G_patch_dom"/>
</dbReference>
<organism evidence="3 4">
    <name type="scientific">Elysia crispata</name>
    <name type="common">lettuce slug</name>
    <dbReference type="NCBI Taxonomy" id="231223"/>
    <lineage>
        <taxon>Eukaryota</taxon>
        <taxon>Metazoa</taxon>
        <taxon>Spiralia</taxon>
        <taxon>Lophotrochozoa</taxon>
        <taxon>Mollusca</taxon>
        <taxon>Gastropoda</taxon>
        <taxon>Heterobranchia</taxon>
        <taxon>Euthyneura</taxon>
        <taxon>Panpulmonata</taxon>
        <taxon>Sacoglossa</taxon>
        <taxon>Placobranchoidea</taxon>
        <taxon>Plakobranchidae</taxon>
        <taxon>Elysia</taxon>
    </lineage>
</organism>
<dbReference type="InterPro" id="IPR040341">
    <property type="entry name" value="GPATCH3"/>
</dbReference>